<name>F2EJL6_HORVV</name>
<protein>
    <submittedName>
        <fullName evidence="1">Predicted protein</fullName>
    </submittedName>
</protein>
<organism evidence="1">
    <name type="scientific">Hordeum vulgare subsp. vulgare</name>
    <name type="common">Domesticated barley</name>
    <dbReference type="NCBI Taxonomy" id="112509"/>
    <lineage>
        <taxon>Eukaryota</taxon>
        <taxon>Viridiplantae</taxon>
        <taxon>Streptophyta</taxon>
        <taxon>Embryophyta</taxon>
        <taxon>Tracheophyta</taxon>
        <taxon>Spermatophyta</taxon>
        <taxon>Magnoliopsida</taxon>
        <taxon>Liliopsida</taxon>
        <taxon>Poales</taxon>
        <taxon>Poaceae</taxon>
        <taxon>BOP clade</taxon>
        <taxon>Pooideae</taxon>
        <taxon>Triticodae</taxon>
        <taxon>Triticeae</taxon>
        <taxon>Hordeinae</taxon>
        <taxon>Hordeum</taxon>
    </lineage>
</organism>
<reference evidence="1" key="1">
    <citation type="journal article" date="2011" name="Plant Physiol.">
        <title>Comprehensive sequence analysis of 24,783 barley full-length cDNAs derived from 12 clone libraries.</title>
        <authorList>
            <person name="Matsumoto T."/>
            <person name="Tanaka T."/>
            <person name="Sakai H."/>
            <person name="Amano N."/>
            <person name="Kanamori H."/>
            <person name="Kurita K."/>
            <person name="Kikuta A."/>
            <person name="Kamiya K."/>
            <person name="Yamamoto M."/>
            <person name="Ikawa H."/>
            <person name="Fujii N."/>
            <person name="Hori K."/>
            <person name="Itoh T."/>
            <person name="Sato K."/>
        </authorList>
    </citation>
    <scope>NUCLEOTIDE SEQUENCE</scope>
</reference>
<dbReference type="AlphaFoldDB" id="F2EJL6"/>
<evidence type="ECO:0000313" key="1">
    <source>
        <dbReference type="EMBL" id="BAK07538.1"/>
    </source>
</evidence>
<accession>F2EJL6</accession>
<sequence>MLSYCEAVKLLISVSVTGYL</sequence>
<dbReference type="EMBL" id="AK376343">
    <property type="protein sequence ID" value="BAK07538.1"/>
    <property type="molecule type" value="mRNA"/>
</dbReference>
<proteinExistence type="evidence at transcript level"/>